<feature type="compositionally biased region" description="Polar residues" evidence="8">
    <location>
        <begin position="1589"/>
        <end position="1599"/>
    </location>
</feature>
<keyword evidence="7" id="KW-0175">Coiled coil</keyword>
<dbReference type="PANTHER" id="PTHR36766">
    <property type="entry name" value="PLANT BROAD-SPECTRUM MILDEW RESISTANCE PROTEIN RPW8"/>
    <property type="match status" value="1"/>
</dbReference>
<proteinExistence type="inferred from homology"/>
<dbReference type="eggNOG" id="KOG4658">
    <property type="taxonomic scope" value="Eukaryota"/>
</dbReference>
<dbReference type="Proteomes" id="UP000008022">
    <property type="component" value="Unassembled WGS sequence"/>
</dbReference>
<evidence type="ECO:0000313" key="13">
    <source>
        <dbReference type="EnsemblPlants" id="ORUFI11G14800.1"/>
    </source>
</evidence>
<dbReference type="GO" id="GO:0005524">
    <property type="term" value="F:ATP binding"/>
    <property type="evidence" value="ECO:0007669"/>
    <property type="project" value="UniProtKB-KW"/>
</dbReference>
<evidence type="ECO:0000259" key="9">
    <source>
        <dbReference type="Pfam" id="PF00931"/>
    </source>
</evidence>
<feature type="region of interest" description="Disordered" evidence="8">
    <location>
        <begin position="1554"/>
        <end position="1599"/>
    </location>
</feature>
<dbReference type="Gene3D" id="1.10.10.10">
    <property type="entry name" value="Winged helix-like DNA-binding domain superfamily/Winged helix DNA-binding domain"/>
    <property type="match status" value="1"/>
</dbReference>
<keyword evidence="5" id="KW-0611">Plant defense</keyword>
<dbReference type="Pfam" id="PF23559">
    <property type="entry name" value="WHD_DRP"/>
    <property type="match status" value="1"/>
</dbReference>
<keyword evidence="14" id="KW-1185">Reference proteome</keyword>
<dbReference type="GO" id="GO:0051707">
    <property type="term" value="P:response to other organism"/>
    <property type="evidence" value="ECO:0007669"/>
    <property type="project" value="UniProtKB-ARBA"/>
</dbReference>
<keyword evidence="3" id="KW-0677">Repeat</keyword>
<dbReference type="Gramene" id="ORUFI11G14800.1">
    <property type="protein sequence ID" value="ORUFI11G14800.1"/>
    <property type="gene ID" value="ORUFI11G14800"/>
</dbReference>
<dbReference type="SUPFAM" id="SSF52058">
    <property type="entry name" value="L domain-like"/>
    <property type="match status" value="1"/>
</dbReference>
<dbReference type="Gene3D" id="1.10.8.430">
    <property type="entry name" value="Helical domain of apoptotic protease-activating factors"/>
    <property type="match status" value="1"/>
</dbReference>
<protein>
    <recommendedName>
        <fullName evidence="15">NB-ARC domain-containing protein</fullName>
    </recommendedName>
</protein>
<reference evidence="14" key="1">
    <citation type="submission" date="2013-06" db="EMBL/GenBank/DDBJ databases">
        <authorList>
            <person name="Zhao Q."/>
        </authorList>
    </citation>
    <scope>NUCLEOTIDE SEQUENCE</scope>
    <source>
        <strain evidence="14">cv. W1943</strain>
    </source>
</reference>
<feature type="domain" description="R13L1/DRL21-like LRR repeat region" evidence="12">
    <location>
        <begin position="746"/>
        <end position="807"/>
    </location>
</feature>
<dbReference type="PRINTS" id="PR00364">
    <property type="entry name" value="DISEASERSIST"/>
</dbReference>
<feature type="domain" description="Disease resistance protein winged helix" evidence="11">
    <location>
        <begin position="413"/>
        <end position="485"/>
    </location>
</feature>
<evidence type="ECO:0000256" key="8">
    <source>
        <dbReference type="SAM" id="MobiDB-lite"/>
    </source>
</evidence>
<evidence type="ECO:0000256" key="5">
    <source>
        <dbReference type="ARBA" id="ARBA00022821"/>
    </source>
</evidence>
<feature type="coiled-coil region" evidence="7">
    <location>
        <begin position="48"/>
        <end position="100"/>
    </location>
</feature>
<evidence type="ECO:0000259" key="10">
    <source>
        <dbReference type="Pfam" id="PF18052"/>
    </source>
</evidence>
<keyword evidence="6" id="KW-0067">ATP-binding</keyword>
<dbReference type="InterPro" id="IPR032675">
    <property type="entry name" value="LRR_dom_sf"/>
</dbReference>
<dbReference type="OMA" id="VPANGEC"/>
<dbReference type="Gene3D" id="3.80.10.10">
    <property type="entry name" value="Ribonuclease Inhibitor"/>
    <property type="match status" value="2"/>
</dbReference>
<dbReference type="InterPro" id="IPR056789">
    <property type="entry name" value="LRR_R13L1-DRL21"/>
</dbReference>
<dbReference type="HOGENOM" id="CLU_000837_8_2_1"/>
<dbReference type="EnsemblPlants" id="ORUFI11G14800.1">
    <property type="protein sequence ID" value="ORUFI11G14800.1"/>
    <property type="gene ID" value="ORUFI11G14800"/>
</dbReference>
<dbReference type="GO" id="GO:0006952">
    <property type="term" value="P:defense response"/>
    <property type="evidence" value="ECO:0007669"/>
    <property type="project" value="UniProtKB-KW"/>
</dbReference>
<feature type="compositionally biased region" description="Basic and acidic residues" evidence="8">
    <location>
        <begin position="1554"/>
        <end position="1571"/>
    </location>
</feature>
<dbReference type="InterPro" id="IPR027417">
    <property type="entry name" value="P-loop_NTPase"/>
</dbReference>
<dbReference type="Pfam" id="PF00931">
    <property type="entry name" value="NB-ARC"/>
    <property type="match status" value="1"/>
</dbReference>
<dbReference type="Gene3D" id="3.40.50.300">
    <property type="entry name" value="P-loop containing nucleotide triphosphate hydrolases"/>
    <property type="match status" value="1"/>
</dbReference>
<feature type="domain" description="NB-ARC" evidence="9">
    <location>
        <begin position="155"/>
        <end position="328"/>
    </location>
</feature>
<evidence type="ECO:0008006" key="15">
    <source>
        <dbReference type="Google" id="ProtNLM"/>
    </source>
</evidence>
<dbReference type="STRING" id="4529.A0A0E0R8K0"/>
<dbReference type="InterPro" id="IPR042197">
    <property type="entry name" value="Apaf_helical"/>
</dbReference>
<dbReference type="PANTHER" id="PTHR36766:SF55">
    <property type="entry name" value="OS11G0492900 PROTEIN"/>
    <property type="match status" value="1"/>
</dbReference>
<dbReference type="SUPFAM" id="SSF52540">
    <property type="entry name" value="P-loop containing nucleoside triphosphate hydrolases"/>
    <property type="match status" value="1"/>
</dbReference>
<feature type="domain" description="Disease resistance N-terminal" evidence="10">
    <location>
        <begin position="13"/>
        <end position="113"/>
    </location>
</feature>
<evidence type="ECO:0000256" key="1">
    <source>
        <dbReference type="ARBA" id="ARBA00008894"/>
    </source>
</evidence>
<evidence type="ECO:0000313" key="14">
    <source>
        <dbReference type="Proteomes" id="UP000008022"/>
    </source>
</evidence>
<dbReference type="Pfam" id="PF25019">
    <property type="entry name" value="LRR_R13L1-DRL21"/>
    <property type="match status" value="2"/>
</dbReference>
<keyword evidence="2" id="KW-0433">Leucine-rich repeat</keyword>
<evidence type="ECO:0000259" key="11">
    <source>
        <dbReference type="Pfam" id="PF23559"/>
    </source>
</evidence>
<dbReference type="InterPro" id="IPR036388">
    <property type="entry name" value="WH-like_DNA-bd_sf"/>
</dbReference>
<organism evidence="13 14">
    <name type="scientific">Oryza rufipogon</name>
    <name type="common">Brownbeard rice</name>
    <name type="synonym">Asian wild rice</name>
    <dbReference type="NCBI Taxonomy" id="4529"/>
    <lineage>
        <taxon>Eukaryota</taxon>
        <taxon>Viridiplantae</taxon>
        <taxon>Streptophyta</taxon>
        <taxon>Embryophyta</taxon>
        <taxon>Tracheophyta</taxon>
        <taxon>Spermatophyta</taxon>
        <taxon>Magnoliopsida</taxon>
        <taxon>Liliopsida</taxon>
        <taxon>Poales</taxon>
        <taxon>Poaceae</taxon>
        <taxon>BOP clade</taxon>
        <taxon>Oryzoideae</taxon>
        <taxon>Oryzeae</taxon>
        <taxon>Oryzinae</taxon>
        <taxon>Oryza</taxon>
    </lineage>
</organism>
<dbReference type="InterPro" id="IPR041118">
    <property type="entry name" value="Rx_N"/>
</dbReference>
<evidence type="ECO:0000259" key="12">
    <source>
        <dbReference type="Pfam" id="PF25019"/>
    </source>
</evidence>
<evidence type="ECO:0000256" key="3">
    <source>
        <dbReference type="ARBA" id="ARBA00022737"/>
    </source>
</evidence>
<dbReference type="InterPro" id="IPR058922">
    <property type="entry name" value="WHD_DRP"/>
</dbReference>
<dbReference type="GO" id="GO:0043531">
    <property type="term" value="F:ADP binding"/>
    <property type="evidence" value="ECO:0007669"/>
    <property type="project" value="InterPro"/>
</dbReference>
<evidence type="ECO:0000256" key="2">
    <source>
        <dbReference type="ARBA" id="ARBA00022614"/>
    </source>
</evidence>
<reference evidence="13" key="2">
    <citation type="submission" date="2015-06" db="UniProtKB">
        <authorList>
            <consortium name="EnsemblPlants"/>
        </authorList>
    </citation>
    <scope>IDENTIFICATION</scope>
</reference>
<dbReference type="Pfam" id="PF18052">
    <property type="entry name" value="Rx_N"/>
    <property type="match status" value="1"/>
</dbReference>
<feature type="coiled-coil region" evidence="7">
    <location>
        <begin position="1068"/>
        <end position="1119"/>
    </location>
</feature>
<dbReference type="InterPro" id="IPR002182">
    <property type="entry name" value="NB-ARC"/>
</dbReference>
<comment type="similarity">
    <text evidence="1">Belongs to the disease resistance NB-LRR family.</text>
</comment>
<dbReference type="Gene3D" id="1.20.5.4130">
    <property type="match status" value="1"/>
</dbReference>
<evidence type="ECO:0000256" key="7">
    <source>
        <dbReference type="SAM" id="Coils"/>
    </source>
</evidence>
<keyword evidence="4" id="KW-0547">Nucleotide-binding</keyword>
<accession>A0A0E0R8K0</accession>
<evidence type="ECO:0000256" key="6">
    <source>
        <dbReference type="ARBA" id="ARBA00022840"/>
    </source>
</evidence>
<feature type="domain" description="R13L1/DRL21-like LRR repeat region" evidence="12">
    <location>
        <begin position="625"/>
        <end position="744"/>
    </location>
</feature>
<evidence type="ECO:0000256" key="4">
    <source>
        <dbReference type="ARBA" id="ARBA00022741"/>
    </source>
</evidence>
<name>A0A0E0R8K0_ORYRU</name>
<sequence>MAGLFATLAIRKALDKLSSILPARSLLASSSSAAAMVRQGQEQDLEDLRMLERTMHRIHATLKDAEQHWDIRDESAKLRLKELKELAYDAEDVVDEYEYEVNRCKAEALQLSASVASHKRKWQQENDGARRFAPNIGTLPKTSSVIYAPKIIGREQDKDNIVEKLLSMTSDSVATPVSILAIVGMGGLGKTTLAQLVYNDSRIQGFFDMHAWVCVSEQFDPTYITKSIISSLKKDNSDLSEVCSPHETLAKRIKQKMVLLVLDDVWNERRDCWDLLCEPMNTAKLCMIIVTTRSERVAKLVQTMPNFYSLNCLSSEESWSLFKQVAFTVDNGNTPNLQEIGMSIVKKCKGLPLAIKTLASMLRYETCEQRWKDVIESELWDLEQPRNEVLPSLELSYKNMPIYLKRCFVAISLYPKDYIFDRNQVLQLWKVLDLLQSDRHNNETEIGNRYLDELVERSFLLFLLTKVDGHYYKKYLMHDLIHDLACFLSADEFFRLDDSSTSIEIPQNARYISIQNLASSEISITPLALRAIIVLPRAEVNINNSEALFSNCEKLRALVLGEGCLDQNLPALMGRLKLLRHLKLVTSFFSHSDPCWDHVDGLRGIGHLNNMLTLPPIHLRNDRIIELRSLNKLRELRIGGLGLHLTIDGAKDARLQSKRHLQLLSLDFGDCCPDHNQQLLESLRPHRNLRELIVMNYEGLKYPYWLGDASFSNLTQIELGYSHIQYLPTLGDLPSLVSLHIHDMMILLESLRPHRNLRELIIMNYEGLKYPCWLGDASFSNLTQIELGYSHIIQYLPTLGDLPSLVHFHGVKGFPSLTQLRFNWMHKWSEWSGIVDGGFPRLRTLSICHAHSLRLDNIESFPFRSLITLELDKCCCITTIPASTSLRTLRIDRRSFDLRRSSTDGPRLNRLPSLECLTVICHDTTSILLQPQHLPSLKKLNLSCEKLQYCDGLSGLTSLSVLKPWGCPKLPIHSLIPQLQLQTLDESSGLPMGLYNHSFKLAQANPRAADPWDFKHGGNGEVPLRRPVQLATAHGTNAHNLFGEMSSQGEVSQEDLKISEAVPINSPMNKEEKMMDEALDQILEKLEQMKTKRRCNEKIDRILEKLDEIEANRRKSFEETTNIIKATTSIFNSASSSTPPTSPTPVLAKCSWACSNSASAYTTTSASHNIDVSLNHGIGTTTVTPTKCLVNCFDNDTGVNHAILEESFASTTAAATMETVVSEDKACSIFINTTDLTKVMHSRCMTISLKDNIGTIQAEVAFPFPFHTLNMIAAPKEPMLVMAEKLDSIFCIKLVMPNGDKRLLAGLSKRKPWPLPWSDGVVRGGNVWHVPWSAFDSVWTMTRGCWRGFPRENLGHFLGQVVWLEEGMCGMFHGLHLIPFGQVSCTVVEISRMHELALLVLLTQDPSDDKKDDLLPASKNPFTSYMMAQYFEVIESRLISDISHLDGNNVQDTWDCKGILVMKMVPANGECKGSSQNVFIPTIKSVLEGDKQFCIYKPNISTYLLCHVAMPTILGRLKTRGTIVKLVVKYEHCEEGILSWSGILSLLITRKGNREEKHRKGQDGDQPERLGDRRRRRLGSGLDPRRVSIPSSTSHFPSF</sequence>